<dbReference type="Proteomes" id="UP000441336">
    <property type="component" value="Unassembled WGS sequence"/>
</dbReference>
<dbReference type="EMBL" id="WQKZ01000004">
    <property type="protein sequence ID" value="MVN77994.1"/>
    <property type="molecule type" value="Genomic_DNA"/>
</dbReference>
<dbReference type="AlphaFoldDB" id="A0A7K1THW2"/>
<evidence type="ECO:0000313" key="2">
    <source>
        <dbReference type="Proteomes" id="UP000441336"/>
    </source>
</evidence>
<dbReference type="RefSeq" id="WP_157567670.1">
    <property type="nucleotide sequence ID" value="NZ_WQKZ01000004.1"/>
</dbReference>
<comment type="caution">
    <text evidence="1">The sequence shown here is derived from an EMBL/GenBank/DDBJ whole genome shotgun (WGS) entry which is preliminary data.</text>
</comment>
<evidence type="ECO:0000313" key="1">
    <source>
        <dbReference type="EMBL" id="MVN77994.1"/>
    </source>
</evidence>
<reference evidence="1 2" key="1">
    <citation type="submission" date="2019-12" db="EMBL/GenBank/DDBJ databases">
        <title>Hymenobacter sp. HMF4947 Genome sequencing and assembly.</title>
        <authorList>
            <person name="Kang H."/>
            <person name="Cha I."/>
            <person name="Kim H."/>
            <person name="Joh K."/>
        </authorList>
    </citation>
    <scope>NUCLEOTIDE SEQUENCE [LARGE SCALE GENOMIC DNA]</scope>
    <source>
        <strain evidence="1 2">HMF4947</strain>
    </source>
</reference>
<organism evidence="1 2">
    <name type="scientific">Hymenobacter ginkgonis</name>
    <dbReference type="NCBI Taxonomy" id="2682976"/>
    <lineage>
        <taxon>Bacteria</taxon>
        <taxon>Pseudomonadati</taxon>
        <taxon>Bacteroidota</taxon>
        <taxon>Cytophagia</taxon>
        <taxon>Cytophagales</taxon>
        <taxon>Hymenobacteraceae</taxon>
        <taxon>Hymenobacter</taxon>
    </lineage>
</organism>
<gene>
    <name evidence="1" type="ORF">GO988_16815</name>
</gene>
<protein>
    <submittedName>
        <fullName evidence="1">Uncharacterized protein</fullName>
    </submittedName>
</protein>
<accession>A0A7K1THW2</accession>
<sequence length="72" mass="7870">MKSLLKISLLFALIIAGRYMQLTTPAAVAGLTKSPVVLFSPASTMTLTHYMGMQKAPVEAARQRKQVAATWY</sequence>
<proteinExistence type="predicted"/>
<name>A0A7K1THW2_9BACT</name>
<keyword evidence="2" id="KW-1185">Reference proteome</keyword>